<evidence type="ECO:0000256" key="2">
    <source>
        <dbReference type="ARBA" id="ARBA00007362"/>
    </source>
</evidence>
<evidence type="ECO:0000256" key="6">
    <source>
        <dbReference type="ARBA" id="ARBA00023136"/>
    </source>
</evidence>
<keyword evidence="6 7" id="KW-0472">Membrane</keyword>
<comment type="similarity">
    <text evidence="2">Belongs to the EamA transporter family.</text>
</comment>
<feature type="transmembrane region" description="Helical" evidence="7">
    <location>
        <begin position="64"/>
        <end position="86"/>
    </location>
</feature>
<evidence type="ECO:0000256" key="3">
    <source>
        <dbReference type="ARBA" id="ARBA00022475"/>
    </source>
</evidence>
<keyword evidence="10" id="KW-1185">Reference proteome</keyword>
<dbReference type="SUPFAM" id="SSF103481">
    <property type="entry name" value="Multidrug resistance efflux transporter EmrE"/>
    <property type="match status" value="2"/>
</dbReference>
<feature type="transmembrane region" description="Helical" evidence="7">
    <location>
        <begin position="209"/>
        <end position="232"/>
    </location>
</feature>
<evidence type="ECO:0000313" key="9">
    <source>
        <dbReference type="EMBL" id="AOV08710.1"/>
    </source>
</evidence>
<dbReference type="InterPro" id="IPR000620">
    <property type="entry name" value="EamA_dom"/>
</dbReference>
<dbReference type="PANTHER" id="PTHR32322">
    <property type="entry name" value="INNER MEMBRANE TRANSPORTER"/>
    <property type="match status" value="1"/>
</dbReference>
<evidence type="ECO:0000259" key="8">
    <source>
        <dbReference type="Pfam" id="PF00892"/>
    </source>
</evidence>
<dbReference type="EMBL" id="CP017560">
    <property type="protein sequence ID" value="AOV08710.1"/>
    <property type="molecule type" value="Genomic_DNA"/>
</dbReference>
<feature type="domain" description="EamA" evidence="8">
    <location>
        <begin position="149"/>
        <end position="283"/>
    </location>
</feature>
<keyword evidence="3" id="KW-1003">Cell membrane</keyword>
<name>A0A1D8JJ44_9BACL</name>
<protein>
    <recommendedName>
        <fullName evidence="8">EamA domain-containing protein</fullName>
    </recommendedName>
</protein>
<proteinExistence type="inferred from homology"/>
<comment type="subcellular location">
    <subcellularLocation>
        <location evidence="1">Cell membrane</location>
        <topology evidence="1">Multi-pass membrane protein</topology>
    </subcellularLocation>
</comment>
<keyword evidence="4 7" id="KW-0812">Transmembrane</keyword>
<dbReference type="Proteomes" id="UP000185746">
    <property type="component" value="Chromosome"/>
</dbReference>
<evidence type="ECO:0000256" key="4">
    <source>
        <dbReference type="ARBA" id="ARBA00022692"/>
    </source>
</evidence>
<feature type="transmembrane region" description="Helical" evidence="7">
    <location>
        <begin position="178"/>
        <end position="197"/>
    </location>
</feature>
<accession>A0A1D8JJ44</accession>
<feature type="transmembrane region" description="Helical" evidence="7">
    <location>
        <begin position="266"/>
        <end position="284"/>
    </location>
</feature>
<dbReference type="InterPro" id="IPR050638">
    <property type="entry name" value="AA-Vitamin_Transporters"/>
</dbReference>
<evidence type="ECO:0000256" key="7">
    <source>
        <dbReference type="SAM" id="Phobius"/>
    </source>
</evidence>
<feature type="transmembrane region" description="Helical" evidence="7">
    <location>
        <begin position="119"/>
        <end position="140"/>
    </location>
</feature>
<dbReference type="AlphaFoldDB" id="A0A1D8JJ44"/>
<keyword evidence="5 7" id="KW-1133">Transmembrane helix</keyword>
<feature type="transmembrane region" description="Helical" evidence="7">
    <location>
        <begin position="31"/>
        <end position="52"/>
    </location>
</feature>
<dbReference type="Pfam" id="PF00892">
    <property type="entry name" value="EamA"/>
    <property type="match status" value="2"/>
</dbReference>
<evidence type="ECO:0000256" key="5">
    <source>
        <dbReference type="ARBA" id="ARBA00022989"/>
    </source>
</evidence>
<feature type="transmembrane region" description="Helical" evidence="7">
    <location>
        <begin position="146"/>
        <end position="166"/>
    </location>
</feature>
<dbReference type="KEGG" id="surl:BI350_14955"/>
<feature type="transmembrane region" description="Helical" evidence="7">
    <location>
        <begin position="92"/>
        <end position="112"/>
    </location>
</feature>
<evidence type="ECO:0000256" key="1">
    <source>
        <dbReference type="ARBA" id="ARBA00004651"/>
    </source>
</evidence>
<evidence type="ECO:0000313" key="10">
    <source>
        <dbReference type="Proteomes" id="UP000185746"/>
    </source>
</evidence>
<feature type="domain" description="EamA" evidence="8">
    <location>
        <begin position="5"/>
        <end position="133"/>
    </location>
</feature>
<sequence length="305" mass="33539">MRSTLYLLFLSLLWGSSFLWTKQLLNYFQPTTIVFLRCLFGMIALLPFLLFSKVKLDLKVQPKFLLVVALAAAIPWNFMGFALQGIDSGLSGILNATTPLFAVLFSIVLLKIKPLRNQIFSLLIGFIAVVILMFFSGQAIGSQFSIAHALLMFGVTSCYALNSIFVNKYYTTVPPLHLSFWTLAIAIMINGPISLLMEPKAMLTVGTPSVFLSLLVLGSLSSGLGYVIFYVINSASGPIFAVMVTFIVPFVSILLGVIFLNEPLHIGIAIGLPLIVTSLFLMNFHSIKFRKVVESAPGKFDDDFS</sequence>
<organism evidence="9 10">
    <name type="scientific">Sporosarcina ureilytica</name>
    <dbReference type="NCBI Taxonomy" id="298596"/>
    <lineage>
        <taxon>Bacteria</taxon>
        <taxon>Bacillati</taxon>
        <taxon>Bacillota</taxon>
        <taxon>Bacilli</taxon>
        <taxon>Bacillales</taxon>
        <taxon>Caryophanaceae</taxon>
        <taxon>Sporosarcina</taxon>
    </lineage>
</organism>
<dbReference type="GO" id="GO:0005886">
    <property type="term" value="C:plasma membrane"/>
    <property type="evidence" value="ECO:0007669"/>
    <property type="project" value="UniProtKB-SubCell"/>
</dbReference>
<reference evidence="9 10" key="1">
    <citation type="submission" date="2016-09" db="EMBL/GenBank/DDBJ databases">
        <title>Complete genome sequence of the Lysinibacillus sphaericus LMG 22257, a specie of Bacillus with ureolytic activity that can effectively biodeposit calcium carbonate.</title>
        <authorList>
            <person name="Yan W."/>
        </authorList>
    </citation>
    <scope>NUCLEOTIDE SEQUENCE [LARGE SCALE GENOMIC DNA]</scope>
    <source>
        <strain evidence="9 10">LMG 22257</strain>
    </source>
</reference>
<dbReference type="InterPro" id="IPR037185">
    <property type="entry name" value="EmrE-like"/>
</dbReference>
<feature type="transmembrane region" description="Helical" evidence="7">
    <location>
        <begin position="239"/>
        <end position="260"/>
    </location>
</feature>
<gene>
    <name evidence="9" type="ORF">BI350_14955</name>
</gene>
<dbReference type="RefSeq" id="WP_075528875.1">
    <property type="nucleotide sequence ID" value="NZ_CP017560.1"/>
</dbReference>
<dbReference type="PANTHER" id="PTHR32322:SF18">
    <property type="entry name" value="S-ADENOSYLMETHIONINE_S-ADENOSYLHOMOCYSTEINE TRANSPORTER"/>
    <property type="match status" value="1"/>
</dbReference>